<keyword evidence="5" id="KW-0560">Oxidoreductase</keyword>
<dbReference type="GO" id="GO:0046872">
    <property type="term" value="F:metal ion binding"/>
    <property type="evidence" value="ECO:0007669"/>
    <property type="project" value="UniProtKB-KW"/>
</dbReference>
<dbReference type="InterPro" id="IPR012864">
    <property type="entry name" value="PCO/ADO"/>
</dbReference>
<dbReference type="OrthoDB" id="271433at2759"/>
<dbReference type="PANTHER" id="PTHR22966:SF70">
    <property type="entry name" value="CYSTEINE DIOXYGENASE"/>
    <property type="match status" value="1"/>
</dbReference>
<accession>A0A5J9WD11</accession>
<keyword evidence="8" id="KW-1133">Transmembrane helix</keyword>
<dbReference type="Gramene" id="TVU45881">
    <property type="protein sequence ID" value="TVU45881"/>
    <property type="gene ID" value="EJB05_05389"/>
</dbReference>
<evidence type="ECO:0000256" key="5">
    <source>
        <dbReference type="ARBA" id="ARBA00023002"/>
    </source>
</evidence>
<dbReference type="EC" id="1.13.11.20" evidence="3"/>
<feature type="transmembrane region" description="Helical" evidence="8">
    <location>
        <begin position="178"/>
        <end position="200"/>
    </location>
</feature>
<reference evidence="9 10" key="1">
    <citation type="journal article" date="2019" name="Sci. Rep.">
        <title>A high-quality genome of Eragrostis curvula grass provides insights into Poaceae evolution and supports new strategies to enhance forage quality.</title>
        <authorList>
            <person name="Carballo J."/>
            <person name="Santos B.A.C.M."/>
            <person name="Zappacosta D."/>
            <person name="Garbus I."/>
            <person name="Selva J.P."/>
            <person name="Gallo C.A."/>
            <person name="Diaz A."/>
            <person name="Albertini E."/>
            <person name="Caccamo M."/>
            <person name="Echenique V."/>
        </authorList>
    </citation>
    <scope>NUCLEOTIDE SEQUENCE [LARGE SCALE GENOMIC DNA]</scope>
    <source>
        <strain evidence="10">cv. Victoria</strain>
        <tissue evidence="9">Leaf</tissue>
    </source>
</reference>
<evidence type="ECO:0000256" key="6">
    <source>
        <dbReference type="ARBA" id="ARBA00023004"/>
    </source>
</evidence>
<dbReference type="EMBL" id="RWGY01000004">
    <property type="protein sequence ID" value="TVU45881.1"/>
    <property type="molecule type" value="Genomic_DNA"/>
</dbReference>
<sequence>MEQKMSLLGVTAVVGGGDAATQARIEEENVAVEAEEVEDGSGNDDMQLAPVPPTPTPLQQLVHACRVVFTDTTNPPTDDAIALVRGVMGNRFGISRMYGFIHKYLKTSSCGLYSDKIGMLDVGLMDEVGFFCNRSITGHQSPPILTWKIIYEGATFKVTIWTSLSKIRKKNMPCITKIYLVADACMFFPCSLLQIAVFYLPMGVAMPLHDHPDVTVISKLLVGSSHNEAYECVSPRVNAAGSGSALLAKKVIDQHVIAPSGASVKTRDCIHHFMAGQNGPCVFLNVFVPLNSPAEQRCSAFYKNVPYEFHPSKNQ</sequence>
<keyword evidence="10" id="KW-1185">Reference proteome</keyword>
<protein>
    <recommendedName>
        <fullName evidence="3">cysteine dioxygenase</fullName>
        <ecNumber evidence="3">1.13.11.20</ecNumber>
    </recommendedName>
</protein>
<evidence type="ECO:0000256" key="2">
    <source>
        <dbReference type="ARBA" id="ARBA00006622"/>
    </source>
</evidence>
<gene>
    <name evidence="9" type="ORF">EJB05_05389</name>
</gene>
<evidence type="ECO:0000256" key="1">
    <source>
        <dbReference type="ARBA" id="ARBA00001954"/>
    </source>
</evidence>
<comment type="similarity">
    <text evidence="2">Belongs to the cysteine dioxygenase family.</text>
</comment>
<name>A0A5J9WD11_9POAL</name>
<dbReference type="Pfam" id="PF07847">
    <property type="entry name" value="PCO_ADO"/>
    <property type="match status" value="1"/>
</dbReference>
<keyword evidence="4" id="KW-0479">Metal-binding</keyword>
<organism evidence="9 10">
    <name type="scientific">Eragrostis curvula</name>
    <name type="common">weeping love grass</name>
    <dbReference type="NCBI Taxonomy" id="38414"/>
    <lineage>
        <taxon>Eukaryota</taxon>
        <taxon>Viridiplantae</taxon>
        <taxon>Streptophyta</taxon>
        <taxon>Embryophyta</taxon>
        <taxon>Tracheophyta</taxon>
        <taxon>Spermatophyta</taxon>
        <taxon>Magnoliopsida</taxon>
        <taxon>Liliopsida</taxon>
        <taxon>Poales</taxon>
        <taxon>Poaceae</taxon>
        <taxon>PACMAD clade</taxon>
        <taxon>Chloridoideae</taxon>
        <taxon>Eragrostideae</taxon>
        <taxon>Eragrostidinae</taxon>
        <taxon>Eragrostis</taxon>
    </lineage>
</organism>
<comment type="catalytic activity">
    <reaction evidence="7">
        <text>L-cysteine + O2 = 3-sulfino-L-alanine + H(+)</text>
        <dbReference type="Rhea" id="RHEA:20441"/>
        <dbReference type="ChEBI" id="CHEBI:15378"/>
        <dbReference type="ChEBI" id="CHEBI:15379"/>
        <dbReference type="ChEBI" id="CHEBI:35235"/>
        <dbReference type="ChEBI" id="CHEBI:61085"/>
        <dbReference type="EC" id="1.13.11.20"/>
    </reaction>
    <physiologicalReaction direction="left-to-right" evidence="7">
        <dbReference type="Rhea" id="RHEA:20442"/>
    </physiologicalReaction>
</comment>
<keyword evidence="8" id="KW-0812">Transmembrane</keyword>
<evidence type="ECO:0000313" key="10">
    <source>
        <dbReference type="Proteomes" id="UP000324897"/>
    </source>
</evidence>
<comment type="caution">
    <text evidence="9">The sequence shown here is derived from an EMBL/GenBank/DDBJ whole genome shotgun (WGS) entry which is preliminary data.</text>
</comment>
<dbReference type="PANTHER" id="PTHR22966">
    <property type="entry name" value="2-AMINOETHANETHIOL DIOXYGENASE"/>
    <property type="match status" value="1"/>
</dbReference>
<dbReference type="InterPro" id="IPR011051">
    <property type="entry name" value="RmlC_Cupin_sf"/>
</dbReference>
<dbReference type="Proteomes" id="UP000324897">
    <property type="component" value="Chromosome 5"/>
</dbReference>
<evidence type="ECO:0000256" key="8">
    <source>
        <dbReference type="SAM" id="Phobius"/>
    </source>
</evidence>
<keyword evidence="6" id="KW-0408">Iron</keyword>
<dbReference type="GO" id="GO:0070483">
    <property type="term" value="P:detection of hypoxia"/>
    <property type="evidence" value="ECO:0007669"/>
    <property type="project" value="UniProtKB-ARBA"/>
</dbReference>
<evidence type="ECO:0000256" key="3">
    <source>
        <dbReference type="ARBA" id="ARBA00013133"/>
    </source>
</evidence>
<evidence type="ECO:0000313" key="9">
    <source>
        <dbReference type="EMBL" id="TVU45881.1"/>
    </source>
</evidence>
<evidence type="ECO:0000256" key="4">
    <source>
        <dbReference type="ARBA" id="ARBA00022723"/>
    </source>
</evidence>
<proteinExistence type="inferred from homology"/>
<keyword evidence="8" id="KW-0472">Membrane</keyword>
<dbReference type="SUPFAM" id="SSF51182">
    <property type="entry name" value="RmlC-like cupins"/>
    <property type="match status" value="1"/>
</dbReference>
<dbReference type="AlphaFoldDB" id="A0A5J9WD11"/>
<evidence type="ECO:0000256" key="7">
    <source>
        <dbReference type="ARBA" id="ARBA00024284"/>
    </source>
</evidence>
<dbReference type="GO" id="GO:0017172">
    <property type="term" value="F:cysteine dioxygenase activity"/>
    <property type="evidence" value="ECO:0007669"/>
    <property type="project" value="UniProtKB-EC"/>
</dbReference>
<comment type="cofactor">
    <cofactor evidence="1">
        <name>Fe(2+)</name>
        <dbReference type="ChEBI" id="CHEBI:29033"/>
    </cofactor>
</comment>